<dbReference type="Pfam" id="PF00126">
    <property type="entry name" value="HTH_1"/>
    <property type="match status" value="1"/>
</dbReference>
<dbReference type="RefSeq" id="WP_111287526.1">
    <property type="nucleotide sequence ID" value="NZ_QLIN01000014.1"/>
</dbReference>
<evidence type="ECO:0000256" key="1">
    <source>
        <dbReference type="ARBA" id="ARBA00009437"/>
    </source>
</evidence>
<dbReference type="SUPFAM" id="SSF46785">
    <property type="entry name" value="Winged helix' DNA-binding domain"/>
    <property type="match status" value="1"/>
</dbReference>
<evidence type="ECO:0000259" key="5">
    <source>
        <dbReference type="PROSITE" id="PS50931"/>
    </source>
</evidence>
<evidence type="ECO:0000256" key="3">
    <source>
        <dbReference type="ARBA" id="ARBA00023125"/>
    </source>
</evidence>
<name>A0A327MPJ9_PSEFL</name>
<dbReference type="Gene3D" id="1.10.10.10">
    <property type="entry name" value="Winged helix-like DNA-binding domain superfamily/Winged helix DNA-binding domain"/>
    <property type="match status" value="1"/>
</dbReference>
<dbReference type="InterPro" id="IPR036388">
    <property type="entry name" value="WH-like_DNA-bd_sf"/>
</dbReference>
<keyword evidence="3" id="KW-0238">DNA-binding</keyword>
<evidence type="ECO:0000313" key="6">
    <source>
        <dbReference type="EMBL" id="RAI64761.1"/>
    </source>
</evidence>
<dbReference type="InterPro" id="IPR000847">
    <property type="entry name" value="LysR_HTH_N"/>
</dbReference>
<reference evidence="6 7" key="1">
    <citation type="submission" date="2018-06" db="EMBL/GenBank/DDBJ databases">
        <authorList>
            <person name="Zhirakovskaya E."/>
        </authorList>
    </citation>
    <scope>NUCLEOTIDE SEQUENCE [LARGE SCALE GENOMIC DNA]</scope>
    <source>
        <strain evidence="6 7">LY3</strain>
    </source>
</reference>
<dbReference type="Proteomes" id="UP000249493">
    <property type="component" value="Unassembled WGS sequence"/>
</dbReference>
<dbReference type="PROSITE" id="PS50931">
    <property type="entry name" value="HTH_LYSR"/>
    <property type="match status" value="1"/>
</dbReference>
<dbReference type="PANTHER" id="PTHR30118:SF6">
    <property type="entry name" value="HTH-TYPE TRANSCRIPTIONAL REGULATOR LEUO"/>
    <property type="match status" value="1"/>
</dbReference>
<dbReference type="GO" id="GO:0003677">
    <property type="term" value="F:DNA binding"/>
    <property type="evidence" value="ECO:0007669"/>
    <property type="project" value="UniProtKB-KW"/>
</dbReference>
<dbReference type="InterPro" id="IPR050389">
    <property type="entry name" value="LysR-type_TF"/>
</dbReference>
<keyword evidence="4" id="KW-0804">Transcription</keyword>
<keyword evidence="2" id="KW-0805">Transcription regulation</keyword>
<dbReference type="InterPro" id="IPR005119">
    <property type="entry name" value="LysR_subst-bd"/>
</dbReference>
<evidence type="ECO:0000313" key="7">
    <source>
        <dbReference type="Proteomes" id="UP000249493"/>
    </source>
</evidence>
<feature type="domain" description="HTH lysR-type" evidence="5">
    <location>
        <begin position="6"/>
        <end position="63"/>
    </location>
</feature>
<proteinExistence type="inferred from homology"/>
<accession>A0A327MPJ9</accession>
<evidence type="ECO:0000256" key="4">
    <source>
        <dbReference type="ARBA" id="ARBA00023163"/>
    </source>
</evidence>
<dbReference type="Gene3D" id="3.40.190.10">
    <property type="entry name" value="Periplasmic binding protein-like II"/>
    <property type="match status" value="2"/>
</dbReference>
<evidence type="ECO:0000256" key="2">
    <source>
        <dbReference type="ARBA" id="ARBA00023015"/>
    </source>
</evidence>
<protein>
    <submittedName>
        <fullName evidence="6">LysR family transcriptional regulator</fullName>
    </submittedName>
</protein>
<sequence length="306" mass="35478">MRFNRLDLNQLVALDALLSEQSVSRAAERIFLSQSAMSNSLTRLREYYEDELLIPVGRKMIITPLGQRLLPEVRELLVKIYAVTQLRETLDISKLDRELTLIVSDYASAVFMPLVLRLASIEAPGIKIHIKQLDNTWREQLERGEVDVVIIPDSFKHDGHPSERLFEDKYCCVVWNENPELHGKLTLDDYHRLGHVVAQISEGRTTLFDQWFLEQYGQVRRVEVKAPYFSLLPVLVAGTSRIATVHYQLAKLFQHMLPIDIYEIPFDVPNFVENIQYHKHFGSDPVTSWFRSLLHQVAKELMIEPN</sequence>
<dbReference type="EMBL" id="QLIN01000014">
    <property type="protein sequence ID" value="RAI64761.1"/>
    <property type="molecule type" value="Genomic_DNA"/>
</dbReference>
<comment type="caution">
    <text evidence="6">The sequence shown here is derived from an EMBL/GenBank/DDBJ whole genome shotgun (WGS) entry which is preliminary data.</text>
</comment>
<dbReference type="GO" id="GO:0003700">
    <property type="term" value="F:DNA-binding transcription factor activity"/>
    <property type="evidence" value="ECO:0007669"/>
    <property type="project" value="InterPro"/>
</dbReference>
<comment type="similarity">
    <text evidence="1">Belongs to the LysR transcriptional regulatory family.</text>
</comment>
<dbReference type="InterPro" id="IPR036390">
    <property type="entry name" value="WH_DNA-bd_sf"/>
</dbReference>
<dbReference type="SUPFAM" id="SSF53850">
    <property type="entry name" value="Periplasmic binding protein-like II"/>
    <property type="match status" value="1"/>
</dbReference>
<dbReference type="Pfam" id="PF03466">
    <property type="entry name" value="LysR_substrate"/>
    <property type="match status" value="1"/>
</dbReference>
<gene>
    <name evidence="6" type="ORF">DOZ80_25165</name>
</gene>
<organism evidence="6 7">
    <name type="scientific">Pseudomonas fluorescens</name>
    <dbReference type="NCBI Taxonomy" id="294"/>
    <lineage>
        <taxon>Bacteria</taxon>
        <taxon>Pseudomonadati</taxon>
        <taxon>Pseudomonadota</taxon>
        <taxon>Gammaproteobacteria</taxon>
        <taxon>Pseudomonadales</taxon>
        <taxon>Pseudomonadaceae</taxon>
        <taxon>Pseudomonas</taxon>
    </lineage>
</organism>
<dbReference type="AlphaFoldDB" id="A0A327MPJ9"/>
<dbReference type="PANTHER" id="PTHR30118">
    <property type="entry name" value="HTH-TYPE TRANSCRIPTIONAL REGULATOR LEUO-RELATED"/>
    <property type="match status" value="1"/>
</dbReference>